<evidence type="ECO:0000313" key="2">
    <source>
        <dbReference type="Proteomes" id="UP000186922"/>
    </source>
</evidence>
<sequence>MYTVERIENPFDPKDTEFEHQTIGKGVIKINKNYRINGAPVEPHDLEYINSIIDMYNRRLQRCMELHEGDYIGLKHPGSFT</sequence>
<organism evidence="1 2">
    <name type="scientific">Ramazzottius varieornatus</name>
    <name type="common">Water bear</name>
    <name type="synonym">Tardigrade</name>
    <dbReference type="NCBI Taxonomy" id="947166"/>
    <lineage>
        <taxon>Eukaryota</taxon>
        <taxon>Metazoa</taxon>
        <taxon>Ecdysozoa</taxon>
        <taxon>Tardigrada</taxon>
        <taxon>Eutardigrada</taxon>
        <taxon>Parachela</taxon>
        <taxon>Hypsibioidea</taxon>
        <taxon>Ramazzottiidae</taxon>
        <taxon>Ramazzottius</taxon>
    </lineage>
</organism>
<comment type="caution">
    <text evidence="1">The sequence shown here is derived from an EMBL/GenBank/DDBJ whole genome shotgun (WGS) entry which is preliminary data.</text>
</comment>
<reference evidence="1 2" key="1">
    <citation type="journal article" date="2016" name="Nat. Commun.">
        <title>Extremotolerant tardigrade genome and improved radiotolerance of human cultured cells by tardigrade-unique protein.</title>
        <authorList>
            <person name="Hashimoto T."/>
            <person name="Horikawa D.D."/>
            <person name="Saito Y."/>
            <person name="Kuwahara H."/>
            <person name="Kozuka-Hata H."/>
            <person name="Shin-I T."/>
            <person name="Minakuchi Y."/>
            <person name="Ohishi K."/>
            <person name="Motoyama A."/>
            <person name="Aizu T."/>
            <person name="Enomoto A."/>
            <person name="Kondo K."/>
            <person name="Tanaka S."/>
            <person name="Hara Y."/>
            <person name="Koshikawa S."/>
            <person name="Sagara H."/>
            <person name="Miura T."/>
            <person name="Yokobori S."/>
            <person name="Miyagawa K."/>
            <person name="Suzuki Y."/>
            <person name="Kubo T."/>
            <person name="Oyama M."/>
            <person name="Kohara Y."/>
            <person name="Fujiyama A."/>
            <person name="Arakawa K."/>
            <person name="Katayama T."/>
            <person name="Toyoda A."/>
            <person name="Kunieda T."/>
        </authorList>
    </citation>
    <scope>NUCLEOTIDE SEQUENCE [LARGE SCALE GENOMIC DNA]</scope>
    <source>
        <strain evidence="1 2">YOKOZUNA-1</strain>
    </source>
</reference>
<protein>
    <submittedName>
        <fullName evidence="1">Uncharacterized protein</fullName>
    </submittedName>
</protein>
<name>A0A1D1VQB9_RAMVA</name>
<keyword evidence="2" id="KW-1185">Reference proteome</keyword>
<evidence type="ECO:0000313" key="1">
    <source>
        <dbReference type="EMBL" id="GAV03765.1"/>
    </source>
</evidence>
<dbReference type="Proteomes" id="UP000186922">
    <property type="component" value="Unassembled WGS sequence"/>
</dbReference>
<gene>
    <name evidence="1" type="primary">RvY_14145-1</name>
    <name evidence="1" type="synonym">RvY_14145.1</name>
    <name evidence="1" type="ORF">RvY_14145</name>
</gene>
<dbReference type="EMBL" id="BDGG01000010">
    <property type="protein sequence ID" value="GAV03765.1"/>
    <property type="molecule type" value="Genomic_DNA"/>
</dbReference>
<dbReference type="AlphaFoldDB" id="A0A1D1VQB9"/>
<proteinExistence type="predicted"/>
<accession>A0A1D1VQB9</accession>